<comment type="subcellular location">
    <subcellularLocation>
        <location evidence="1">Cell outer membrane</location>
        <topology evidence="1">Multi-pass membrane protein</topology>
    </subcellularLocation>
</comment>
<dbReference type="Proteomes" id="UP001059380">
    <property type="component" value="Chromosome"/>
</dbReference>
<dbReference type="InterPro" id="IPR039426">
    <property type="entry name" value="TonB-dep_rcpt-like"/>
</dbReference>
<dbReference type="Gene3D" id="2.60.40.1120">
    <property type="entry name" value="Carboxypeptidase-like, regulatory domain"/>
    <property type="match status" value="1"/>
</dbReference>
<keyword evidence="10" id="KW-1185">Reference proteome</keyword>
<keyword evidence="7" id="KW-0998">Cell outer membrane</keyword>
<dbReference type="Pfam" id="PF25183">
    <property type="entry name" value="OMP_b-brl_4"/>
    <property type="match status" value="1"/>
</dbReference>
<evidence type="ECO:0000259" key="8">
    <source>
        <dbReference type="Pfam" id="PF25183"/>
    </source>
</evidence>
<keyword evidence="3" id="KW-1134">Transmembrane beta strand</keyword>
<dbReference type="GO" id="GO:0009279">
    <property type="term" value="C:cell outer membrane"/>
    <property type="evidence" value="ECO:0007669"/>
    <property type="project" value="UniProtKB-SubCell"/>
</dbReference>
<evidence type="ECO:0000256" key="4">
    <source>
        <dbReference type="ARBA" id="ARBA00022692"/>
    </source>
</evidence>
<dbReference type="GO" id="GO:0044718">
    <property type="term" value="P:siderophore transmembrane transport"/>
    <property type="evidence" value="ECO:0007669"/>
    <property type="project" value="TreeGrafter"/>
</dbReference>
<dbReference type="EMBL" id="CP093313">
    <property type="protein sequence ID" value="UWZ82232.1"/>
    <property type="molecule type" value="Genomic_DNA"/>
</dbReference>
<proteinExistence type="predicted"/>
<evidence type="ECO:0000313" key="9">
    <source>
        <dbReference type="EMBL" id="UWZ82232.1"/>
    </source>
</evidence>
<dbReference type="GO" id="GO:0015344">
    <property type="term" value="F:siderophore uptake transmembrane transporter activity"/>
    <property type="evidence" value="ECO:0007669"/>
    <property type="project" value="TreeGrafter"/>
</dbReference>
<dbReference type="PANTHER" id="PTHR30069">
    <property type="entry name" value="TONB-DEPENDENT OUTER MEMBRANE RECEPTOR"/>
    <property type="match status" value="1"/>
</dbReference>
<dbReference type="GO" id="GO:0030246">
    <property type="term" value="F:carbohydrate binding"/>
    <property type="evidence" value="ECO:0007669"/>
    <property type="project" value="InterPro"/>
</dbReference>
<dbReference type="SUPFAM" id="SSF49452">
    <property type="entry name" value="Starch-binding domain-like"/>
    <property type="match status" value="1"/>
</dbReference>
<dbReference type="InterPro" id="IPR036942">
    <property type="entry name" value="Beta-barrel_TonB_sf"/>
</dbReference>
<protein>
    <submittedName>
        <fullName evidence="9">Carboxypeptidase regulatory-like domain-containing protein</fullName>
    </submittedName>
</protein>
<feature type="domain" description="TonB-dependent transporter Oar-like beta-barrel" evidence="8">
    <location>
        <begin position="266"/>
        <end position="1205"/>
    </location>
</feature>
<keyword evidence="6" id="KW-0472">Membrane</keyword>
<dbReference type="Pfam" id="PF13620">
    <property type="entry name" value="CarboxypepD_reg"/>
    <property type="match status" value="1"/>
</dbReference>
<dbReference type="InterPro" id="IPR013784">
    <property type="entry name" value="Carb-bd-like_fold"/>
</dbReference>
<dbReference type="SUPFAM" id="SSF56935">
    <property type="entry name" value="Porins"/>
    <property type="match status" value="1"/>
</dbReference>
<dbReference type="InterPro" id="IPR057601">
    <property type="entry name" value="Oar-like_b-barrel"/>
</dbReference>
<keyword evidence="9" id="KW-0121">Carboxypeptidase</keyword>
<evidence type="ECO:0000256" key="6">
    <source>
        <dbReference type="ARBA" id="ARBA00023136"/>
    </source>
</evidence>
<reference evidence="9" key="1">
    <citation type="submission" date="2021-04" db="EMBL/GenBank/DDBJ databases">
        <title>Phylogenetic analysis of Acidobacteriaceae.</title>
        <authorList>
            <person name="Qiu L."/>
            <person name="Zhang Q."/>
        </authorList>
    </citation>
    <scope>NUCLEOTIDE SEQUENCE</scope>
    <source>
        <strain evidence="9">DSM 25168</strain>
    </source>
</reference>
<keyword evidence="9" id="KW-0645">Protease</keyword>
<keyword evidence="4" id="KW-0812">Transmembrane</keyword>
<evidence type="ECO:0000256" key="1">
    <source>
        <dbReference type="ARBA" id="ARBA00004571"/>
    </source>
</evidence>
<dbReference type="GO" id="GO:0004180">
    <property type="term" value="F:carboxypeptidase activity"/>
    <property type="evidence" value="ECO:0007669"/>
    <property type="project" value="UniProtKB-KW"/>
</dbReference>
<organism evidence="9 10">
    <name type="scientific">Occallatibacter riparius</name>
    <dbReference type="NCBI Taxonomy" id="1002689"/>
    <lineage>
        <taxon>Bacteria</taxon>
        <taxon>Pseudomonadati</taxon>
        <taxon>Acidobacteriota</taxon>
        <taxon>Terriglobia</taxon>
        <taxon>Terriglobales</taxon>
        <taxon>Acidobacteriaceae</taxon>
        <taxon>Occallatibacter</taxon>
    </lineage>
</organism>
<keyword evidence="2" id="KW-0813">Transport</keyword>
<accession>A0A9J7BHG3</accession>
<dbReference type="RefSeq" id="WP_260791381.1">
    <property type="nucleotide sequence ID" value="NZ_CP093313.1"/>
</dbReference>
<keyword evidence="5" id="KW-0732">Signal</keyword>
<evidence type="ECO:0000256" key="2">
    <source>
        <dbReference type="ARBA" id="ARBA00022448"/>
    </source>
</evidence>
<evidence type="ECO:0000256" key="5">
    <source>
        <dbReference type="ARBA" id="ARBA00022729"/>
    </source>
</evidence>
<sequence length="1212" mass="130447">MHIKKGKHIPILKILLLLPILLGLAPSLFAQAGRGGISGLVSDTTGAIIPGAAVTIINTATGTKLTTVTTGAGLYTFVSLAPGTYDVNATANGFETVVQKHVTVTLDQVTTVNISMKVGSVNEVVTVTGSTELVDTSNSTVGQLINAETIDRVPLLTRNVYDLVQLSAGVTPANGAPNSSSSQQITSISAGRPGIDVSSYTFNGAIVGSVYYMVDGSPLGIAENNAGAIMPALDLPEDAVEETRVETQNTPASYLSGGAGVISLASKSGGDKFHGSVFGVFRPNILAANEFFNKQSGAGTPDFHRYQEGASIGGPILHGKLFFFGDYEATQQQSYDGSGWFTVPTTAERTGDFSADPFTIYDPTRPDNADGTRQPFPGNKITNPNPTALAFLQNFSKCNMPSPSTCDAQGGVINNFFQPGTDPFDAQRFDVRMDWQQSEKQRIFGRFSFDRLFTAGFNAFNNMWDLNYAQNVTNGRNILVADDLTINPTTVLQLRYSFTRHYENQSGDPRQNGYDITKLGFPASLAAEQTYKTLPIIDFWDVSSGIGGTANWNTFQYASENSDANAAITKAWGKHSISTGFEWLKRYLNVGQPPSSSGDYSFDITATDDSVSNGNGGSDFASFLVGMGSVPGAESYNFTKDLFIAGSNPYYAAFVEDTWRPTQNLTVTAGLRWDIFGSRNERHDRLEYFEPNVSNTVNGVAYKGAEVYVNSGNRSPFETNLHDFGPRLGIAWQATRHFVVRAGGGFYYGPSAHMVGGASQNSDGFSSVTNWQSTCYNADGNTVFNGSAACGTNLSSGVGDYTVPYSVTNPFPDGVVPTFTKAPSGLGNNLGQSINTMLHTQRTVTTYNYNLGWEYEFPHGFVLSAAYVGSRGLFLPLGSVDLNQLDLQTIRRYQTALCIDGSDGCQMVPNQWASILPATNANYGQDMVPLWVALQPYPQFGNGSYGGGNGVNVSAYPGGDSQYNSLQTKVQKRLTNHFTLLSSFTWAKLMTDDGNPPLSFVGSHAGAPQDWKNLKLDWAISPQDVHLQYTGTASYDLPIGSGRAVDLGGLGNGFLGGWTGSFILYLSTGIPIASPSSGLEPAYFNQRADMVCDPSIHAPHSQSRWFTTECFRPPADPFTPGTAPAYLDHVRTMGAQNLDLSLYKNFKIRETKNLRLEIASYNVTNHAQLGMPNVPSAKSALTPGSPDVDAFGQITSTVNSPRQFQFAARFTF</sequence>
<evidence type="ECO:0000256" key="7">
    <source>
        <dbReference type="ARBA" id="ARBA00023237"/>
    </source>
</evidence>
<evidence type="ECO:0000256" key="3">
    <source>
        <dbReference type="ARBA" id="ARBA00022452"/>
    </source>
</evidence>
<name>A0A9J7BHG3_9BACT</name>
<keyword evidence="9" id="KW-0378">Hydrolase</keyword>
<evidence type="ECO:0000313" key="10">
    <source>
        <dbReference type="Proteomes" id="UP001059380"/>
    </source>
</evidence>
<dbReference type="KEGG" id="orp:MOP44_16805"/>
<dbReference type="AlphaFoldDB" id="A0A9J7BHG3"/>
<gene>
    <name evidence="9" type="ORF">MOP44_16805</name>
</gene>
<dbReference type="Gene3D" id="2.40.170.20">
    <property type="entry name" value="TonB-dependent receptor, beta-barrel domain"/>
    <property type="match status" value="1"/>
</dbReference>
<dbReference type="PANTHER" id="PTHR30069:SF29">
    <property type="entry name" value="HEMOGLOBIN AND HEMOGLOBIN-HAPTOGLOBIN-BINDING PROTEIN 1-RELATED"/>
    <property type="match status" value="1"/>
</dbReference>